<evidence type="ECO:0000313" key="2">
    <source>
        <dbReference type="EMBL" id="KAL0111594.1"/>
    </source>
</evidence>
<dbReference type="AlphaFoldDB" id="A0AAW2F6S0"/>
<accession>A0AAW2F6S0</accession>
<organism evidence="2 3">
    <name type="scientific">Cardiocondyla obscurior</name>
    <dbReference type="NCBI Taxonomy" id="286306"/>
    <lineage>
        <taxon>Eukaryota</taxon>
        <taxon>Metazoa</taxon>
        <taxon>Ecdysozoa</taxon>
        <taxon>Arthropoda</taxon>
        <taxon>Hexapoda</taxon>
        <taxon>Insecta</taxon>
        <taxon>Pterygota</taxon>
        <taxon>Neoptera</taxon>
        <taxon>Endopterygota</taxon>
        <taxon>Hymenoptera</taxon>
        <taxon>Apocrita</taxon>
        <taxon>Aculeata</taxon>
        <taxon>Formicoidea</taxon>
        <taxon>Formicidae</taxon>
        <taxon>Myrmicinae</taxon>
        <taxon>Cardiocondyla</taxon>
    </lineage>
</organism>
<protein>
    <submittedName>
        <fullName evidence="2">Uncharacterized protein</fullName>
    </submittedName>
</protein>
<dbReference type="EMBL" id="JADYXP020000013">
    <property type="protein sequence ID" value="KAL0111594.1"/>
    <property type="molecule type" value="Genomic_DNA"/>
</dbReference>
<feature type="region of interest" description="Disordered" evidence="1">
    <location>
        <begin position="70"/>
        <end position="91"/>
    </location>
</feature>
<name>A0AAW2F6S0_9HYME</name>
<dbReference type="Proteomes" id="UP001430953">
    <property type="component" value="Unassembled WGS sequence"/>
</dbReference>
<gene>
    <name evidence="2" type="ORF">PUN28_013057</name>
</gene>
<proteinExistence type="predicted"/>
<evidence type="ECO:0000256" key="1">
    <source>
        <dbReference type="SAM" id="MobiDB-lite"/>
    </source>
</evidence>
<reference evidence="2 3" key="1">
    <citation type="submission" date="2023-03" db="EMBL/GenBank/DDBJ databases">
        <title>High recombination rates correlate with genetic variation in Cardiocondyla obscurior ants.</title>
        <authorList>
            <person name="Errbii M."/>
        </authorList>
    </citation>
    <scope>NUCLEOTIDE SEQUENCE [LARGE SCALE GENOMIC DNA]</scope>
    <source>
        <strain evidence="2">Alpha-2009</strain>
        <tissue evidence="2">Whole body</tissue>
    </source>
</reference>
<evidence type="ECO:0000313" key="3">
    <source>
        <dbReference type="Proteomes" id="UP001430953"/>
    </source>
</evidence>
<keyword evidence="3" id="KW-1185">Reference proteome</keyword>
<comment type="caution">
    <text evidence="2">The sequence shown here is derived from an EMBL/GenBank/DDBJ whole genome shotgun (WGS) entry which is preliminary data.</text>
</comment>
<sequence length="170" mass="18766">MRESILYGRGDGLPWRLLRARHIVPAAVTATGGTARRRPARGPRDGNACATIGLAGSVRKKNQFRQILLREPVDTRRSHQSRKSPALQGQTTYSSRAADIFASRGSLRNGLAAGPAALRGSVFARIEMRFNAMQIYRGATRRSLRVSLRRAKRASVSHWQACGPRSVFSR</sequence>